<comment type="caution">
    <text evidence="5">The sequence shown here is derived from an EMBL/GenBank/DDBJ whole genome shotgun (WGS) entry which is preliminary data.</text>
</comment>
<keyword evidence="6" id="KW-1185">Reference proteome</keyword>
<keyword evidence="1 3" id="KW-0732">Signal</keyword>
<comment type="similarity">
    <text evidence="2">Belongs to the PMEI family.</text>
</comment>
<dbReference type="EMBL" id="SDMP01000014">
    <property type="protein sequence ID" value="RYR11334.1"/>
    <property type="molecule type" value="Genomic_DNA"/>
</dbReference>
<organism evidence="5 6">
    <name type="scientific">Arachis hypogaea</name>
    <name type="common">Peanut</name>
    <dbReference type="NCBI Taxonomy" id="3818"/>
    <lineage>
        <taxon>Eukaryota</taxon>
        <taxon>Viridiplantae</taxon>
        <taxon>Streptophyta</taxon>
        <taxon>Embryophyta</taxon>
        <taxon>Tracheophyta</taxon>
        <taxon>Spermatophyta</taxon>
        <taxon>Magnoliopsida</taxon>
        <taxon>eudicotyledons</taxon>
        <taxon>Gunneridae</taxon>
        <taxon>Pentapetalae</taxon>
        <taxon>rosids</taxon>
        <taxon>fabids</taxon>
        <taxon>Fabales</taxon>
        <taxon>Fabaceae</taxon>
        <taxon>Papilionoideae</taxon>
        <taxon>50 kb inversion clade</taxon>
        <taxon>dalbergioids sensu lato</taxon>
        <taxon>Dalbergieae</taxon>
        <taxon>Pterocarpus clade</taxon>
        <taxon>Arachis</taxon>
    </lineage>
</organism>
<evidence type="ECO:0000259" key="4">
    <source>
        <dbReference type="SMART" id="SM00856"/>
    </source>
</evidence>
<dbReference type="CDD" id="cd15798">
    <property type="entry name" value="PMEI-like_3"/>
    <property type="match status" value="1"/>
</dbReference>
<gene>
    <name evidence="5" type="ORF">Ahy_B04g068893</name>
</gene>
<dbReference type="Gramene" id="arahy.Tifrunner.gnm2.ann2.Ah14g002800.1">
    <property type="protein sequence ID" value="arahy.Tifrunner.gnm2.ann2.Ah14g002800.1-CDS-1"/>
    <property type="gene ID" value="arahy.Tifrunner.gnm2.ann2.Ah14g002800"/>
</dbReference>
<feature type="domain" description="Pectinesterase inhibitor" evidence="4">
    <location>
        <begin position="24"/>
        <end position="182"/>
    </location>
</feature>
<dbReference type="AlphaFoldDB" id="A0A444ZAZ5"/>
<sequence>MQTHNGNYQSILVLILFVSSFSATAQDLLRSSCSHARYPALCIKTLSPYATGSATPMDLAQAAVRVSLARSRSLSTYVTTLQSQMQQQAPPSTDRAALKDCVLQIADSVDELTRTLTELKNMRVGTASFQWHLSNARTWTSTSLTNCYSCISGFGGRDGKVGLDVKQRVNSVGMLTSNALYLITRIGGDDNGVGGGN</sequence>
<dbReference type="NCBIfam" id="TIGR01614">
    <property type="entry name" value="PME_inhib"/>
    <property type="match status" value="1"/>
</dbReference>
<dbReference type="Proteomes" id="UP000289738">
    <property type="component" value="Chromosome B04"/>
</dbReference>
<dbReference type="PANTHER" id="PTHR31080">
    <property type="entry name" value="PECTINESTERASE INHIBITOR-LIKE"/>
    <property type="match status" value="1"/>
</dbReference>
<dbReference type="SMR" id="A0A444ZAZ5"/>
<evidence type="ECO:0000256" key="1">
    <source>
        <dbReference type="ARBA" id="ARBA00022729"/>
    </source>
</evidence>
<dbReference type="STRING" id="3818.A0A444ZAZ5"/>
<proteinExistence type="inferred from homology"/>
<evidence type="ECO:0000313" key="5">
    <source>
        <dbReference type="EMBL" id="RYR11334.1"/>
    </source>
</evidence>
<evidence type="ECO:0000256" key="2">
    <source>
        <dbReference type="ARBA" id="ARBA00038471"/>
    </source>
</evidence>
<dbReference type="SUPFAM" id="SSF101148">
    <property type="entry name" value="Plant invertase/pectin methylesterase inhibitor"/>
    <property type="match status" value="1"/>
</dbReference>
<dbReference type="Gene3D" id="1.20.140.40">
    <property type="entry name" value="Invertase/pectin methylesterase inhibitor family protein"/>
    <property type="match status" value="1"/>
</dbReference>
<feature type="signal peptide" evidence="3">
    <location>
        <begin position="1"/>
        <end position="25"/>
    </location>
</feature>
<protein>
    <recommendedName>
        <fullName evidence="4">Pectinesterase inhibitor domain-containing protein</fullName>
    </recommendedName>
</protein>
<dbReference type="GO" id="GO:0004857">
    <property type="term" value="F:enzyme inhibitor activity"/>
    <property type="evidence" value="ECO:0007669"/>
    <property type="project" value="InterPro"/>
</dbReference>
<name>A0A444ZAZ5_ARAHY</name>
<dbReference type="SMART" id="SM00856">
    <property type="entry name" value="PMEI"/>
    <property type="match status" value="1"/>
</dbReference>
<dbReference type="Pfam" id="PF04043">
    <property type="entry name" value="PMEI"/>
    <property type="match status" value="1"/>
</dbReference>
<feature type="chain" id="PRO_5019031611" description="Pectinesterase inhibitor domain-containing protein" evidence="3">
    <location>
        <begin position="26"/>
        <end position="197"/>
    </location>
</feature>
<dbReference type="InterPro" id="IPR051955">
    <property type="entry name" value="PME_Inhibitor"/>
</dbReference>
<dbReference type="InterPro" id="IPR006501">
    <property type="entry name" value="Pectinesterase_inhib_dom"/>
</dbReference>
<evidence type="ECO:0000256" key="3">
    <source>
        <dbReference type="SAM" id="SignalP"/>
    </source>
</evidence>
<evidence type="ECO:0000313" key="6">
    <source>
        <dbReference type="Proteomes" id="UP000289738"/>
    </source>
</evidence>
<dbReference type="OrthoDB" id="1430376at2759"/>
<dbReference type="InterPro" id="IPR035513">
    <property type="entry name" value="Invertase/methylesterase_inhib"/>
</dbReference>
<dbReference type="PANTHER" id="PTHR31080:SF112">
    <property type="entry name" value="PLANT INVERTASE_PECTIN METHYLESTERASE INHIBITOR"/>
    <property type="match status" value="1"/>
</dbReference>
<accession>A0A444ZAZ5</accession>
<reference evidence="5 6" key="1">
    <citation type="submission" date="2019-01" db="EMBL/GenBank/DDBJ databases">
        <title>Sequencing of cultivated peanut Arachis hypogaea provides insights into genome evolution and oil improvement.</title>
        <authorList>
            <person name="Chen X."/>
        </authorList>
    </citation>
    <scope>NUCLEOTIDE SEQUENCE [LARGE SCALE GENOMIC DNA]</scope>
    <source>
        <strain evidence="6">cv. Fuhuasheng</strain>
        <tissue evidence="5">Leaves</tissue>
    </source>
</reference>